<protein>
    <submittedName>
        <fullName evidence="1">Uncharacterized protein DUF3907</fullName>
    </submittedName>
</protein>
<comment type="caution">
    <text evidence="1">The sequence shown here is derived from an EMBL/GenBank/DDBJ whole genome shotgun (WGS) entry which is preliminary data.</text>
</comment>
<dbReference type="AlphaFoldDB" id="A0A4R3L7S4"/>
<proteinExistence type="predicted"/>
<evidence type="ECO:0000313" key="2">
    <source>
        <dbReference type="Proteomes" id="UP000294937"/>
    </source>
</evidence>
<dbReference type="EMBL" id="SMAG01000003">
    <property type="protein sequence ID" value="TCS95085.1"/>
    <property type="molecule type" value="Genomic_DNA"/>
</dbReference>
<organism evidence="1 2">
    <name type="scientific">Hazenella coriacea</name>
    <dbReference type="NCBI Taxonomy" id="1179467"/>
    <lineage>
        <taxon>Bacteria</taxon>
        <taxon>Bacillati</taxon>
        <taxon>Bacillota</taxon>
        <taxon>Bacilli</taxon>
        <taxon>Bacillales</taxon>
        <taxon>Thermoactinomycetaceae</taxon>
        <taxon>Hazenella</taxon>
    </lineage>
</organism>
<name>A0A4R3L7S4_9BACL</name>
<accession>A0A4R3L7S4</accession>
<reference evidence="1 2" key="1">
    <citation type="submission" date="2019-03" db="EMBL/GenBank/DDBJ databases">
        <title>Genomic Encyclopedia of Type Strains, Phase IV (KMG-IV): sequencing the most valuable type-strain genomes for metagenomic binning, comparative biology and taxonomic classification.</title>
        <authorList>
            <person name="Goeker M."/>
        </authorList>
    </citation>
    <scope>NUCLEOTIDE SEQUENCE [LARGE SCALE GENOMIC DNA]</scope>
    <source>
        <strain evidence="1 2">DSM 45707</strain>
    </source>
</reference>
<dbReference type="InterPro" id="IPR025013">
    <property type="entry name" value="DUF3907"/>
</dbReference>
<keyword evidence="2" id="KW-1185">Reference proteome</keyword>
<gene>
    <name evidence="1" type="ORF">EDD58_103511</name>
</gene>
<dbReference type="Proteomes" id="UP000294937">
    <property type="component" value="Unassembled WGS sequence"/>
</dbReference>
<dbReference type="Pfam" id="PF13047">
    <property type="entry name" value="DUF3907"/>
    <property type="match status" value="1"/>
</dbReference>
<sequence length="196" mass="23272">MLIDKCVILMKMICERDIMMSKGVNRDMPAEQTKQLCVLTREKLRNAKEQLENFLNYNSVHELMEENSSDPDTEKYICEFLSDLRHLVVVCELGYEKISLVLRRATFSEDFANKVLGEIVHSCVYGFYYPRNEVYEEDGRYSYTAQDAIRFREATPSSLQQLVFSLSKIFEYLRDELEYYETDYFTHIRLQTVQQK</sequence>
<evidence type="ECO:0000313" key="1">
    <source>
        <dbReference type="EMBL" id="TCS95085.1"/>
    </source>
</evidence>